<feature type="domain" description="Gfo/Idh/MocA-like oxidoreductase N-terminal" evidence="1">
    <location>
        <begin position="4"/>
        <end position="122"/>
    </location>
</feature>
<sequence>MAPIRVALVGLSANATTSWAAQGHLPYLLSLRGKTHYEVVALLNSSTKAAEAAREHFKLSSSVKTYGDPAALAADPDVDLVVVSTRVDTHAALARPQLEAGKPVFVEWPVASSAAASRALLDPGTNEKHKAALQRSIVGLQGQAAPILTKLREVLDSGRIGKVVNSEAKLYANLLGRDSQPEPLAYLTERKVGGSSLTITYGHTID</sequence>
<dbReference type="EMBL" id="MU032349">
    <property type="protein sequence ID" value="KAF3763277.1"/>
    <property type="molecule type" value="Genomic_DNA"/>
</dbReference>
<dbReference type="GeneID" id="63840699"/>
<evidence type="ECO:0000313" key="3">
    <source>
        <dbReference type="Proteomes" id="UP000803844"/>
    </source>
</evidence>
<name>A0A9P5CMH8_CRYP1</name>
<dbReference type="RefSeq" id="XP_040774238.1">
    <property type="nucleotide sequence ID" value="XM_040923570.1"/>
</dbReference>
<comment type="caution">
    <text evidence="2">The sequence shown here is derived from an EMBL/GenBank/DDBJ whole genome shotgun (WGS) entry which is preliminary data.</text>
</comment>
<dbReference type="Gene3D" id="3.30.360.10">
    <property type="entry name" value="Dihydrodipicolinate Reductase, domain 2"/>
    <property type="match status" value="1"/>
</dbReference>
<dbReference type="GO" id="GO:0000166">
    <property type="term" value="F:nucleotide binding"/>
    <property type="evidence" value="ECO:0007669"/>
    <property type="project" value="InterPro"/>
</dbReference>
<accession>A0A9P5CMH8</accession>
<dbReference type="OrthoDB" id="446809at2759"/>
<dbReference type="PANTHER" id="PTHR43708:SF1">
    <property type="entry name" value="GALACTOSE_LACTOSE METABOLISM REGULATORY PROTEIN GAL80"/>
    <property type="match status" value="1"/>
</dbReference>
<dbReference type="Proteomes" id="UP000803844">
    <property type="component" value="Unassembled WGS sequence"/>
</dbReference>
<dbReference type="Pfam" id="PF01408">
    <property type="entry name" value="GFO_IDH_MocA"/>
    <property type="match status" value="1"/>
</dbReference>
<dbReference type="Gene3D" id="3.40.50.720">
    <property type="entry name" value="NAD(P)-binding Rossmann-like Domain"/>
    <property type="match status" value="1"/>
</dbReference>
<gene>
    <name evidence="2" type="ORF">M406DRAFT_356997</name>
</gene>
<dbReference type="InterPro" id="IPR051317">
    <property type="entry name" value="Gfo/Idh/MocA_oxidoreduct"/>
</dbReference>
<dbReference type="SUPFAM" id="SSF51735">
    <property type="entry name" value="NAD(P)-binding Rossmann-fold domains"/>
    <property type="match status" value="1"/>
</dbReference>
<dbReference type="InterPro" id="IPR036291">
    <property type="entry name" value="NAD(P)-bd_dom_sf"/>
</dbReference>
<dbReference type="PANTHER" id="PTHR43708">
    <property type="entry name" value="CONSERVED EXPRESSED OXIDOREDUCTASE (EUROFUNG)"/>
    <property type="match status" value="1"/>
</dbReference>
<dbReference type="AlphaFoldDB" id="A0A9P5CMH8"/>
<organism evidence="2 3">
    <name type="scientific">Cryphonectria parasitica (strain ATCC 38755 / EP155)</name>
    <dbReference type="NCBI Taxonomy" id="660469"/>
    <lineage>
        <taxon>Eukaryota</taxon>
        <taxon>Fungi</taxon>
        <taxon>Dikarya</taxon>
        <taxon>Ascomycota</taxon>
        <taxon>Pezizomycotina</taxon>
        <taxon>Sordariomycetes</taxon>
        <taxon>Sordariomycetidae</taxon>
        <taxon>Diaporthales</taxon>
        <taxon>Cryphonectriaceae</taxon>
        <taxon>Cryphonectria-Endothia species complex</taxon>
        <taxon>Cryphonectria</taxon>
    </lineage>
</organism>
<feature type="non-terminal residue" evidence="2">
    <location>
        <position position="206"/>
    </location>
</feature>
<evidence type="ECO:0000313" key="2">
    <source>
        <dbReference type="EMBL" id="KAF3763277.1"/>
    </source>
</evidence>
<evidence type="ECO:0000259" key="1">
    <source>
        <dbReference type="Pfam" id="PF01408"/>
    </source>
</evidence>
<keyword evidence="3" id="KW-1185">Reference proteome</keyword>
<dbReference type="InterPro" id="IPR000683">
    <property type="entry name" value="Gfo/Idh/MocA-like_OxRdtase_N"/>
</dbReference>
<reference evidence="2" key="1">
    <citation type="journal article" date="2020" name="Phytopathology">
        <title>Genome sequence of the chestnut blight fungus Cryphonectria parasitica EP155: A fundamental resource for an archetypical invasive plant pathogen.</title>
        <authorList>
            <person name="Crouch J.A."/>
            <person name="Dawe A."/>
            <person name="Aerts A."/>
            <person name="Barry K."/>
            <person name="Churchill A.C.L."/>
            <person name="Grimwood J."/>
            <person name="Hillman B."/>
            <person name="Milgroom M.G."/>
            <person name="Pangilinan J."/>
            <person name="Smith M."/>
            <person name="Salamov A."/>
            <person name="Schmutz J."/>
            <person name="Yadav J."/>
            <person name="Grigoriev I.V."/>
            <person name="Nuss D."/>
        </authorList>
    </citation>
    <scope>NUCLEOTIDE SEQUENCE</scope>
    <source>
        <strain evidence="2">EP155</strain>
    </source>
</reference>
<proteinExistence type="predicted"/>
<protein>
    <submittedName>
        <fullName evidence="2">NAD(P)-binding protein</fullName>
    </submittedName>
</protein>